<evidence type="ECO:0000313" key="2">
    <source>
        <dbReference type="EMBL" id="BBY51755.1"/>
    </source>
</evidence>
<dbReference type="AlphaFoldDB" id="A0A7I7S6X1"/>
<gene>
    <name evidence="2" type="ORF">MARA_52230</name>
</gene>
<dbReference type="Pfam" id="PF02310">
    <property type="entry name" value="B12-binding"/>
    <property type="match status" value="1"/>
</dbReference>
<geneLocation type="plasmid" evidence="3">
    <name>pjcm18538 dna</name>
</geneLocation>
<dbReference type="InterPro" id="IPR036724">
    <property type="entry name" value="Cobalamin-bd_sf"/>
</dbReference>
<name>A0A7I7S6X1_9MYCO</name>
<keyword evidence="3" id="KW-1185">Reference proteome</keyword>
<feature type="domain" description="B12-binding" evidence="1">
    <location>
        <begin position="90"/>
        <end position="219"/>
    </location>
</feature>
<reference evidence="2 3" key="1">
    <citation type="journal article" date="2019" name="Emerg. Microbes Infect.">
        <title>Comprehensive subspecies identification of 175 nontuberculous mycobacteria species based on 7547 genomic profiles.</title>
        <authorList>
            <person name="Matsumoto Y."/>
            <person name="Kinjo T."/>
            <person name="Motooka D."/>
            <person name="Nabeya D."/>
            <person name="Jung N."/>
            <person name="Uechi K."/>
            <person name="Horii T."/>
            <person name="Iida T."/>
            <person name="Fujita J."/>
            <person name="Nakamura S."/>
        </authorList>
    </citation>
    <scope>NUCLEOTIDE SEQUENCE [LARGE SCALE GENOMIC DNA]</scope>
    <source>
        <strain evidence="2 3">JCM 18538</strain>
    </source>
</reference>
<dbReference type="SUPFAM" id="SSF52242">
    <property type="entry name" value="Cobalamin (vitamin B12)-binding domain"/>
    <property type="match status" value="1"/>
</dbReference>
<dbReference type="PROSITE" id="PS51332">
    <property type="entry name" value="B12_BINDING"/>
    <property type="match status" value="1"/>
</dbReference>
<dbReference type="Pfam" id="PF02607">
    <property type="entry name" value="B12-binding_2"/>
    <property type="match status" value="1"/>
</dbReference>
<organism evidence="2 3">
    <name type="scientific">Mycolicibacterium arabiense</name>
    <dbReference type="NCBI Taxonomy" id="1286181"/>
    <lineage>
        <taxon>Bacteria</taxon>
        <taxon>Bacillati</taxon>
        <taxon>Actinomycetota</taxon>
        <taxon>Actinomycetes</taxon>
        <taxon>Mycobacteriales</taxon>
        <taxon>Mycobacteriaceae</taxon>
        <taxon>Mycolicibacterium</taxon>
    </lineage>
</organism>
<protein>
    <submittedName>
        <fullName evidence="2">Cobalamin-binding protein</fullName>
    </submittedName>
</protein>
<dbReference type="InterPro" id="IPR006158">
    <property type="entry name" value="Cobalamin-bd"/>
</dbReference>
<dbReference type="Proteomes" id="UP000467428">
    <property type="component" value="Chromosome"/>
</dbReference>
<evidence type="ECO:0000313" key="3">
    <source>
        <dbReference type="Proteomes" id="UP000467428"/>
    </source>
</evidence>
<dbReference type="KEGG" id="marz:MARA_52230"/>
<proteinExistence type="predicted"/>
<dbReference type="SUPFAM" id="SSF47644">
    <property type="entry name" value="Methionine synthase domain"/>
    <property type="match status" value="1"/>
</dbReference>
<dbReference type="InterPro" id="IPR036594">
    <property type="entry name" value="Meth_synthase_dom"/>
</dbReference>
<dbReference type="RefSeq" id="WP_235887304.1">
    <property type="nucleotide sequence ID" value="NZ_AP022593.1"/>
</dbReference>
<dbReference type="InterPro" id="IPR003759">
    <property type="entry name" value="Cbl-bd_cap"/>
</dbReference>
<dbReference type="Gene3D" id="3.40.50.280">
    <property type="entry name" value="Cobalamin-binding domain"/>
    <property type="match status" value="1"/>
</dbReference>
<dbReference type="GO" id="GO:0046872">
    <property type="term" value="F:metal ion binding"/>
    <property type="evidence" value="ECO:0007669"/>
    <property type="project" value="InterPro"/>
</dbReference>
<accession>A0A7I7S6X1</accession>
<sequence length="335" mass="34731">MSDLALASAYDDAIASGDASTVAAVIDRMLAAGEDPVTVLTDVIAASQREVGARWQRGEWTVAQEHAATALAVSATKVVAAHVRRIPPTRGGALIACAEKEWHALPAMIIDCALRADGWDTTLLGASTSPMRLNRHLQELGPEAVAVSCSVLGSLPTSRRFIEASTAAGVPILVGGPAFGPDDARARTLGATAWARDAHDAIRAMRELPAVVAPAPALPGEALAEQSALEIEHRRMVDQLGRQWSVAAIGTGSVNLSDDEVVDVLNQTLHAAAAAVLTADPRPVSETSAWIEDLLRGRGADPACVAELRGLVGAALRDYPLAAAVVAEHFATGPA</sequence>
<dbReference type="Gene3D" id="1.10.1240.10">
    <property type="entry name" value="Methionine synthase domain"/>
    <property type="match status" value="1"/>
</dbReference>
<evidence type="ECO:0000259" key="1">
    <source>
        <dbReference type="PROSITE" id="PS51332"/>
    </source>
</evidence>
<dbReference type="GO" id="GO:0031419">
    <property type="term" value="F:cobalamin binding"/>
    <property type="evidence" value="ECO:0007669"/>
    <property type="project" value="InterPro"/>
</dbReference>
<dbReference type="EMBL" id="AP022593">
    <property type="protein sequence ID" value="BBY51755.1"/>
    <property type="molecule type" value="Genomic_DNA"/>
</dbReference>